<comment type="caution">
    <text evidence="2">The sequence shown here is derived from an EMBL/GenBank/DDBJ whole genome shotgun (WGS) entry which is preliminary data.</text>
</comment>
<sequence length="41" mass="4610">MVWTEMTGSGRSRGGTEPPSRRANCRPWSECLRELTTQTPS</sequence>
<evidence type="ECO:0000313" key="3">
    <source>
        <dbReference type="Proteomes" id="UP001153148"/>
    </source>
</evidence>
<accession>A0ABN7NSY6</accession>
<dbReference type="Proteomes" id="UP001153148">
    <property type="component" value="Unassembled WGS sequence"/>
</dbReference>
<feature type="region of interest" description="Disordered" evidence="1">
    <location>
        <begin position="1"/>
        <end position="28"/>
    </location>
</feature>
<name>A0ABN7NSY6_TIMPD</name>
<organism evidence="2 3">
    <name type="scientific">Timema podura</name>
    <name type="common">Walking stick</name>
    <dbReference type="NCBI Taxonomy" id="61482"/>
    <lineage>
        <taxon>Eukaryota</taxon>
        <taxon>Metazoa</taxon>
        <taxon>Ecdysozoa</taxon>
        <taxon>Arthropoda</taxon>
        <taxon>Hexapoda</taxon>
        <taxon>Insecta</taxon>
        <taxon>Pterygota</taxon>
        <taxon>Neoptera</taxon>
        <taxon>Polyneoptera</taxon>
        <taxon>Phasmatodea</taxon>
        <taxon>Timematodea</taxon>
        <taxon>Timematoidea</taxon>
        <taxon>Timematidae</taxon>
        <taxon>Timema</taxon>
    </lineage>
</organism>
<protein>
    <submittedName>
        <fullName evidence="2">Uncharacterized protein</fullName>
    </submittedName>
</protein>
<dbReference type="EMBL" id="CAJPIN010006345">
    <property type="protein sequence ID" value="CAG2057947.1"/>
    <property type="molecule type" value="Genomic_DNA"/>
</dbReference>
<gene>
    <name evidence="2" type="ORF">TPAB3V08_LOCUS4922</name>
</gene>
<reference evidence="2" key="1">
    <citation type="submission" date="2021-03" db="EMBL/GenBank/DDBJ databases">
        <authorList>
            <person name="Tran Van P."/>
        </authorList>
    </citation>
    <scope>NUCLEOTIDE SEQUENCE</scope>
</reference>
<feature type="compositionally biased region" description="Polar residues" evidence="1">
    <location>
        <begin position="1"/>
        <end position="10"/>
    </location>
</feature>
<evidence type="ECO:0000313" key="2">
    <source>
        <dbReference type="EMBL" id="CAG2057947.1"/>
    </source>
</evidence>
<proteinExistence type="predicted"/>
<keyword evidence="3" id="KW-1185">Reference proteome</keyword>
<evidence type="ECO:0000256" key="1">
    <source>
        <dbReference type="SAM" id="MobiDB-lite"/>
    </source>
</evidence>